<sequence>MNAQHGPKEAGLYSPLKINQIRLLRLNLDPDSNEVGSLEVVDLRDASPHYALSHSWTNQHSSQDVLINNQLVTLGADLAACVHRLLQLARSNSEFDPSIRYIWIDSICIDQSNLAERASQML</sequence>
<protein>
    <recommendedName>
        <fullName evidence="1">Heterokaryon incompatibility domain-containing protein</fullName>
    </recommendedName>
</protein>
<name>A0A066XNA3_COLSU</name>
<organism evidence="2 3">
    <name type="scientific">Colletotrichum sublineola</name>
    <name type="common">Sorghum anthracnose fungus</name>
    <dbReference type="NCBI Taxonomy" id="1173701"/>
    <lineage>
        <taxon>Eukaryota</taxon>
        <taxon>Fungi</taxon>
        <taxon>Dikarya</taxon>
        <taxon>Ascomycota</taxon>
        <taxon>Pezizomycotina</taxon>
        <taxon>Sordariomycetes</taxon>
        <taxon>Hypocreomycetidae</taxon>
        <taxon>Glomerellales</taxon>
        <taxon>Glomerellaceae</taxon>
        <taxon>Colletotrichum</taxon>
        <taxon>Colletotrichum graminicola species complex</taxon>
    </lineage>
</organism>
<dbReference type="OMA" id="IWIDNIC"/>
<evidence type="ECO:0000313" key="2">
    <source>
        <dbReference type="EMBL" id="KDN69149.1"/>
    </source>
</evidence>
<reference evidence="3" key="1">
    <citation type="journal article" date="2014" name="Genome Announc.">
        <title>Draft genome sequence of Colletotrichum sublineola, a destructive pathogen of cultivated sorghum.</title>
        <authorList>
            <person name="Baroncelli R."/>
            <person name="Sanz-Martin J.M."/>
            <person name="Rech G.E."/>
            <person name="Sukno S.A."/>
            <person name="Thon M.R."/>
        </authorList>
    </citation>
    <scope>NUCLEOTIDE SEQUENCE [LARGE SCALE GENOMIC DNA]</scope>
    <source>
        <strain evidence="3">TX430BB</strain>
    </source>
</reference>
<proteinExistence type="predicted"/>
<dbReference type="STRING" id="1173701.A0A066XNA3"/>
<evidence type="ECO:0000259" key="1">
    <source>
        <dbReference type="Pfam" id="PF06985"/>
    </source>
</evidence>
<dbReference type="AlphaFoldDB" id="A0A066XNA3"/>
<dbReference type="eggNOG" id="ENOG502R9J0">
    <property type="taxonomic scope" value="Eukaryota"/>
</dbReference>
<dbReference type="InterPro" id="IPR010730">
    <property type="entry name" value="HET"/>
</dbReference>
<comment type="caution">
    <text evidence="2">The sequence shown here is derived from an EMBL/GenBank/DDBJ whole genome shotgun (WGS) entry which is preliminary data.</text>
</comment>
<dbReference type="PANTHER" id="PTHR24148:SF73">
    <property type="entry name" value="HET DOMAIN PROTEIN (AFU_ORTHOLOGUE AFUA_8G01020)"/>
    <property type="match status" value="1"/>
</dbReference>
<feature type="domain" description="Heterokaryon incompatibility" evidence="1">
    <location>
        <begin position="51"/>
        <end position="121"/>
    </location>
</feature>
<accession>A0A066XNA3</accession>
<evidence type="ECO:0000313" key="3">
    <source>
        <dbReference type="Proteomes" id="UP000027238"/>
    </source>
</evidence>
<dbReference type="InterPro" id="IPR052895">
    <property type="entry name" value="HetReg/Transcr_Mod"/>
</dbReference>
<keyword evidence="3" id="KW-1185">Reference proteome</keyword>
<dbReference type="Proteomes" id="UP000027238">
    <property type="component" value="Unassembled WGS sequence"/>
</dbReference>
<gene>
    <name evidence="2" type="ORF">CSUB01_05588</name>
</gene>
<dbReference type="PANTHER" id="PTHR24148">
    <property type="entry name" value="ANKYRIN REPEAT DOMAIN-CONTAINING PROTEIN 39 HOMOLOG-RELATED"/>
    <property type="match status" value="1"/>
</dbReference>
<dbReference type="Pfam" id="PF06985">
    <property type="entry name" value="HET"/>
    <property type="match status" value="1"/>
</dbReference>
<dbReference type="EMBL" id="JMSE01000547">
    <property type="protein sequence ID" value="KDN69149.1"/>
    <property type="molecule type" value="Genomic_DNA"/>
</dbReference>
<dbReference type="OrthoDB" id="4808270at2759"/>
<dbReference type="HOGENOM" id="CLU_004184_6_2_1"/>